<dbReference type="InterPro" id="IPR029438">
    <property type="entry name" value="HPS3_C"/>
</dbReference>
<dbReference type="AlphaFoldDB" id="A0AAD8E2W1"/>
<evidence type="ECO:0000313" key="3">
    <source>
        <dbReference type="Proteomes" id="UP001233999"/>
    </source>
</evidence>
<organism evidence="2 3">
    <name type="scientific">Diploptera punctata</name>
    <name type="common">Pacific beetle cockroach</name>
    <dbReference type="NCBI Taxonomy" id="6984"/>
    <lineage>
        <taxon>Eukaryota</taxon>
        <taxon>Metazoa</taxon>
        <taxon>Ecdysozoa</taxon>
        <taxon>Arthropoda</taxon>
        <taxon>Hexapoda</taxon>
        <taxon>Insecta</taxon>
        <taxon>Pterygota</taxon>
        <taxon>Neoptera</taxon>
        <taxon>Polyneoptera</taxon>
        <taxon>Dictyoptera</taxon>
        <taxon>Blattodea</taxon>
        <taxon>Blaberoidea</taxon>
        <taxon>Blaberidae</taxon>
        <taxon>Diplopterinae</taxon>
        <taxon>Diploptera</taxon>
    </lineage>
</organism>
<dbReference type="Pfam" id="PF14763">
    <property type="entry name" value="HPS3_C"/>
    <property type="match status" value="1"/>
</dbReference>
<reference evidence="2" key="1">
    <citation type="journal article" date="2023" name="IScience">
        <title>Live-bearing cockroach genome reveals convergent evolutionary mechanisms linked to viviparity in insects and beyond.</title>
        <authorList>
            <person name="Fouks B."/>
            <person name="Harrison M.C."/>
            <person name="Mikhailova A.A."/>
            <person name="Marchal E."/>
            <person name="English S."/>
            <person name="Carruthers M."/>
            <person name="Jennings E.C."/>
            <person name="Chiamaka E.L."/>
            <person name="Frigard R.A."/>
            <person name="Pippel M."/>
            <person name="Attardo G.M."/>
            <person name="Benoit J.B."/>
            <person name="Bornberg-Bauer E."/>
            <person name="Tobe S.S."/>
        </authorList>
    </citation>
    <scope>NUCLEOTIDE SEQUENCE</scope>
    <source>
        <strain evidence="2">Stay&amp;Tobe</strain>
    </source>
</reference>
<evidence type="ECO:0000313" key="2">
    <source>
        <dbReference type="EMBL" id="KAJ9574931.1"/>
    </source>
</evidence>
<feature type="domain" description="BLOC-2 complex member HPS3 C-terminal" evidence="1">
    <location>
        <begin position="101"/>
        <end position="236"/>
    </location>
</feature>
<proteinExistence type="predicted"/>
<gene>
    <name evidence="2" type="ORF">L9F63_007897</name>
</gene>
<dbReference type="EMBL" id="JASPKZ010010252">
    <property type="protein sequence ID" value="KAJ9574931.1"/>
    <property type="molecule type" value="Genomic_DNA"/>
</dbReference>
<dbReference type="InterPro" id="IPR017216">
    <property type="entry name" value="HPS3"/>
</dbReference>
<reference evidence="2" key="2">
    <citation type="submission" date="2023-05" db="EMBL/GenBank/DDBJ databases">
        <authorList>
            <person name="Fouks B."/>
        </authorList>
    </citation>
    <scope>NUCLEOTIDE SEQUENCE</scope>
    <source>
        <strain evidence="2">Stay&amp;Tobe</strain>
        <tissue evidence="2">Testes</tissue>
    </source>
</reference>
<dbReference type="PANTHER" id="PTHR28633:SF1">
    <property type="entry name" value="BLOC-2 COMPLEX MEMBER HPS3"/>
    <property type="match status" value="1"/>
</dbReference>
<dbReference type="Proteomes" id="UP001233999">
    <property type="component" value="Unassembled WGS sequence"/>
</dbReference>
<comment type="caution">
    <text evidence="2">The sequence shown here is derived from an EMBL/GenBank/DDBJ whole genome shotgun (WGS) entry which is preliminary data.</text>
</comment>
<protein>
    <recommendedName>
        <fullName evidence="1">BLOC-2 complex member HPS3 C-terminal domain-containing protein</fullName>
    </recommendedName>
</protein>
<evidence type="ECO:0000259" key="1">
    <source>
        <dbReference type="Pfam" id="PF14763"/>
    </source>
</evidence>
<dbReference type="PANTHER" id="PTHR28633">
    <property type="entry name" value="HERMANSKY-PUDLAK SYNDROME 3 PROTEIN"/>
    <property type="match status" value="1"/>
</dbReference>
<dbReference type="GO" id="GO:0005737">
    <property type="term" value="C:cytoplasm"/>
    <property type="evidence" value="ECO:0007669"/>
    <property type="project" value="TreeGrafter"/>
</dbReference>
<sequence length="269" mass="30499">MEALKILVRSYLSDLQRYNSSSSQNKITQIIASEDAEKNKGTSKVESSWDSSPFTKVLFEDKRLPFLDKMPPFAADLSKRLVSLQEGVAVALENIKPVKNIDKNSDSLLKLQCLLCSGRLPRECLIEVHQFVQTHPQLHGNLSLQVMCVPPREAINILLDFCPQALLQYTKDKFNSDTEWKYLLLLLHRKVQGLGDESILKPFYLQVTKDILTHLAQTLNLEDLCKILPPGGENMYRNYVQICQQVGHANHIRALIMATGQQLLTTLNL</sequence>
<name>A0AAD8E2W1_DIPPU</name>
<keyword evidence="3" id="KW-1185">Reference proteome</keyword>
<accession>A0AAD8E2W1</accession>